<dbReference type="PANTHER" id="PTHR45947:SF3">
    <property type="entry name" value="SULFOQUINOVOSYL TRANSFERASE SQD2"/>
    <property type="match status" value="1"/>
</dbReference>
<dbReference type="GO" id="GO:0016758">
    <property type="term" value="F:hexosyltransferase activity"/>
    <property type="evidence" value="ECO:0007669"/>
    <property type="project" value="TreeGrafter"/>
</dbReference>
<name>A0A017SXB7_9BACT</name>
<proteinExistence type="predicted"/>
<gene>
    <name evidence="1" type="ORF">CAP_8013</name>
</gene>
<dbReference type="RefSeq" id="WP_231511889.1">
    <property type="nucleotide sequence ID" value="NZ_ASRX01000077.1"/>
</dbReference>
<dbReference type="eggNOG" id="COG0438">
    <property type="taxonomic scope" value="Bacteria"/>
</dbReference>
<dbReference type="AlphaFoldDB" id="A0A017SXB7"/>
<dbReference type="STRING" id="1192034.CAP_8013"/>
<dbReference type="SUPFAM" id="SSF53756">
    <property type="entry name" value="UDP-Glycosyltransferase/glycogen phosphorylase"/>
    <property type="match status" value="1"/>
</dbReference>
<dbReference type="InterPro" id="IPR050194">
    <property type="entry name" value="Glycosyltransferase_grp1"/>
</dbReference>
<keyword evidence="1" id="KW-0808">Transferase</keyword>
<evidence type="ECO:0000313" key="2">
    <source>
        <dbReference type="Proteomes" id="UP000019678"/>
    </source>
</evidence>
<accession>A0A017SXB7</accession>
<dbReference type="EMBL" id="ASRX01000077">
    <property type="protein sequence ID" value="EYF01573.1"/>
    <property type="molecule type" value="Genomic_DNA"/>
</dbReference>
<protein>
    <submittedName>
        <fullName evidence="1">Putative teichuronic acid biosynthesis glycosyl transferase TuaC</fullName>
    </submittedName>
</protein>
<comment type="caution">
    <text evidence="1">The sequence shown here is derived from an EMBL/GenBank/DDBJ whole genome shotgun (WGS) entry which is preliminary data.</text>
</comment>
<dbReference type="PANTHER" id="PTHR45947">
    <property type="entry name" value="SULFOQUINOVOSYL TRANSFERASE SQD2"/>
    <property type="match status" value="1"/>
</dbReference>
<dbReference type="Proteomes" id="UP000019678">
    <property type="component" value="Unassembled WGS sequence"/>
</dbReference>
<organism evidence="1 2">
    <name type="scientific">Chondromyces apiculatus DSM 436</name>
    <dbReference type="NCBI Taxonomy" id="1192034"/>
    <lineage>
        <taxon>Bacteria</taxon>
        <taxon>Pseudomonadati</taxon>
        <taxon>Myxococcota</taxon>
        <taxon>Polyangia</taxon>
        <taxon>Polyangiales</taxon>
        <taxon>Polyangiaceae</taxon>
        <taxon>Chondromyces</taxon>
    </lineage>
</organism>
<sequence>MVTTSFPRTSDDPSGHFVRAAALALADAGDEIHVIAPGGSPWDPPVPDGPLHVHHAGGGALFGWPGAVARARQNPLRLLAAATFAAGVRHRLSALGPVDRAIAHWIVPSAYPLLLDPRALSTAGSLHVHAHGADVRLLLRAPAFFRATVLRTLLDRGAQLSFAASALRDDLARALDPALAAALRGASRVELPALHLPALSDVAARAAALRASLDLAPDERLAVTAARLVPSKRVDLAIRAVCATPAAAPPVRLVLVGDGPERAALQRLAPPRVHFLGTLPRPEALAWIAAADVLLHPSALEAAPTVVREARAYGVPVIACAAGDIAAWAQDDPQIQLAEPDAAALTRALTAFARR</sequence>
<keyword evidence="2" id="KW-1185">Reference proteome</keyword>
<dbReference type="Gene3D" id="3.40.50.2000">
    <property type="entry name" value="Glycogen Phosphorylase B"/>
    <property type="match status" value="2"/>
</dbReference>
<reference evidence="1 2" key="1">
    <citation type="submission" date="2013-05" db="EMBL/GenBank/DDBJ databases">
        <title>Genome assembly of Chondromyces apiculatus DSM 436.</title>
        <authorList>
            <person name="Sharma G."/>
            <person name="Khatri I."/>
            <person name="Kaur C."/>
            <person name="Mayilraj S."/>
            <person name="Subramanian S."/>
        </authorList>
    </citation>
    <scope>NUCLEOTIDE SEQUENCE [LARGE SCALE GENOMIC DNA]</scope>
    <source>
        <strain evidence="1 2">DSM 436</strain>
    </source>
</reference>
<dbReference type="Pfam" id="PF13692">
    <property type="entry name" value="Glyco_trans_1_4"/>
    <property type="match status" value="1"/>
</dbReference>
<evidence type="ECO:0000313" key="1">
    <source>
        <dbReference type="EMBL" id="EYF01573.1"/>
    </source>
</evidence>